<keyword evidence="1" id="KW-1133">Transmembrane helix</keyword>
<protein>
    <submittedName>
        <fullName evidence="2">DoxX family protein</fullName>
    </submittedName>
</protein>
<keyword evidence="3" id="KW-1185">Reference proteome</keyword>
<evidence type="ECO:0000313" key="3">
    <source>
        <dbReference type="Proteomes" id="UP000240357"/>
    </source>
</evidence>
<gene>
    <name evidence="2" type="ORF">AHMF7605_08615</name>
</gene>
<evidence type="ECO:0000313" key="2">
    <source>
        <dbReference type="EMBL" id="PSR53584.1"/>
    </source>
</evidence>
<dbReference type="RefSeq" id="WP_106928355.1">
    <property type="nucleotide sequence ID" value="NZ_PYFT01000001.1"/>
</dbReference>
<proteinExistence type="predicted"/>
<dbReference type="PANTHER" id="PTHR36974">
    <property type="entry name" value="MEMBRANE PROTEIN-RELATED"/>
    <property type="match status" value="1"/>
</dbReference>
<sequence>MKNLSLYLMVLLYVGAGIVHFLRPKMYLTIMPPWLPFPRFLILMSGICEVVFGLLLIPAQTRPLGAWLIIALLIAVFPANVQMTLQYTELHRAGWQLTWLRLPLQAVLIWWAYSFTSYH</sequence>
<accession>A0A2T2YDJ6</accession>
<organism evidence="2 3">
    <name type="scientific">Adhaeribacter arboris</name>
    <dbReference type="NCBI Taxonomy" id="2072846"/>
    <lineage>
        <taxon>Bacteria</taxon>
        <taxon>Pseudomonadati</taxon>
        <taxon>Bacteroidota</taxon>
        <taxon>Cytophagia</taxon>
        <taxon>Cytophagales</taxon>
        <taxon>Hymenobacteraceae</taxon>
        <taxon>Adhaeribacter</taxon>
    </lineage>
</organism>
<dbReference type="Proteomes" id="UP000240357">
    <property type="component" value="Unassembled WGS sequence"/>
</dbReference>
<feature type="transmembrane region" description="Helical" evidence="1">
    <location>
        <begin position="40"/>
        <end position="57"/>
    </location>
</feature>
<feature type="transmembrane region" description="Helical" evidence="1">
    <location>
        <begin position="93"/>
        <end position="113"/>
    </location>
</feature>
<reference evidence="2 3" key="1">
    <citation type="submission" date="2018-03" db="EMBL/GenBank/DDBJ databases">
        <title>Adhaeribacter sp. HMF7605 Genome sequencing and assembly.</title>
        <authorList>
            <person name="Kang H."/>
            <person name="Kang J."/>
            <person name="Cha I."/>
            <person name="Kim H."/>
            <person name="Joh K."/>
        </authorList>
    </citation>
    <scope>NUCLEOTIDE SEQUENCE [LARGE SCALE GENOMIC DNA]</scope>
    <source>
        <strain evidence="2 3">HMF7605</strain>
    </source>
</reference>
<keyword evidence="1" id="KW-0812">Transmembrane</keyword>
<feature type="transmembrane region" description="Helical" evidence="1">
    <location>
        <begin position="64"/>
        <end position="81"/>
    </location>
</feature>
<comment type="caution">
    <text evidence="2">The sequence shown here is derived from an EMBL/GenBank/DDBJ whole genome shotgun (WGS) entry which is preliminary data.</text>
</comment>
<dbReference type="AlphaFoldDB" id="A0A2T2YDJ6"/>
<dbReference type="PANTHER" id="PTHR36974:SF1">
    <property type="entry name" value="DOXX FAMILY MEMBRANE PROTEIN"/>
    <property type="match status" value="1"/>
</dbReference>
<keyword evidence="1" id="KW-0472">Membrane</keyword>
<dbReference type="OrthoDB" id="327939at2"/>
<evidence type="ECO:0000256" key="1">
    <source>
        <dbReference type="SAM" id="Phobius"/>
    </source>
</evidence>
<dbReference type="EMBL" id="PYFT01000001">
    <property type="protein sequence ID" value="PSR53584.1"/>
    <property type="molecule type" value="Genomic_DNA"/>
</dbReference>
<name>A0A2T2YDJ6_9BACT</name>